<dbReference type="AlphaFoldDB" id="A0A8H5CD74"/>
<sequence length="173" mass="19701">MTTGRRDDPFDKVMKGRTSVLSDETIAAHVQKSDVKNPLSSERSELSSSIFSSFVEVSLNEGTPYPSRKSHLTQGVIVRTRHVRSITPTMPIEESHPASSDPSSRRLSRSSGHWQLVKAREQLERGHCPTRAEDPSTKYWRLPLSLKPHARHHLMIKKPANWLKTEQSMHKRC</sequence>
<evidence type="ECO:0000256" key="1">
    <source>
        <dbReference type="SAM" id="MobiDB-lite"/>
    </source>
</evidence>
<organism evidence="2 3">
    <name type="scientific">Ephemerocybe angulata</name>
    <dbReference type="NCBI Taxonomy" id="980116"/>
    <lineage>
        <taxon>Eukaryota</taxon>
        <taxon>Fungi</taxon>
        <taxon>Dikarya</taxon>
        <taxon>Basidiomycota</taxon>
        <taxon>Agaricomycotina</taxon>
        <taxon>Agaricomycetes</taxon>
        <taxon>Agaricomycetidae</taxon>
        <taxon>Agaricales</taxon>
        <taxon>Agaricineae</taxon>
        <taxon>Psathyrellaceae</taxon>
        <taxon>Ephemerocybe</taxon>
    </lineage>
</organism>
<keyword evidence="3" id="KW-1185">Reference proteome</keyword>
<name>A0A8H5CD74_9AGAR</name>
<dbReference type="Proteomes" id="UP000541558">
    <property type="component" value="Unassembled WGS sequence"/>
</dbReference>
<dbReference type="EMBL" id="JAACJK010000007">
    <property type="protein sequence ID" value="KAF5339576.1"/>
    <property type="molecule type" value="Genomic_DNA"/>
</dbReference>
<proteinExistence type="predicted"/>
<evidence type="ECO:0000313" key="3">
    <source>
        <dbReference type="Proteomes" id="UP000541558"/>
    </source>
</evidence>
<protein>
    <submittedName>
        <fullName evidence="2">Uncharacterized protein</fullName>
    </submittedName>
</protein>
<gene>
    <name evidence="2" type="ORF">D9611_011457</name>
</gene>
<reference evidence="2 3" key="1">
    <citation type="journal article" date="2020" name="ISME J.">
        <title>Uncovering the hidden diversity of litter-decomposition mechanisms in mushroom-forming fungi.</title>
        <authorList>
            <person name="Floudas D."/>
            <person name="Bentzer J."/>
            <person name="Ahren D."/>
            <person name="Johansson T."/>
            <person name="Persson P."/>
            <person name="Tunlid A."/>
        </authorList>
    </citation>
    <scope>NUCLEOTIDE SEQUENCE [LARGE SCALE GENOMIC DNA]</scope>
    <source>
        <strain evidence="2 3">CBS 175.51</strain>
    </source>
</reference>
<evidence type="ECO:0000313" key="2">
    <source>
        <dbReference type="EMBL" id="KAF5339576.1"/>
    </source>
</evidence>
<accession>A0A8H5CD74</accession>
<comment type="caution">
    <text evidence="2">The sequence shown here is derived from an EMBL/GenBank/DDBJ whole genome shotgun (WGS) entry which is preliminary data.</text>
</comment>
<feature type="region of interest" description="Disordered" evidence="1">
    <location>
        <begin position="86"/>
        <end position="113"/>
    </location>
</feature>